<feature type="domain" description="Response regulatory" evidence="3">
    <location>
        <begin position="4"/>
        <end position="123"/>
    </location>
</feature>
<comment type="caution">
    <text evidence="4">The sequence shown here is derived from an EMBL/GenBank/DDBJ whole genome shotgun (WGS) entry which is preliminary data.</text>
</comment>
<reference evidence="4" key="1">
    <citation type="submission" date="2022-11" db="EMBL/GenBank/DDBJ databases">
        <title>Robbsia betulipollinis sp. nov., isolated from pollen of birch (Betula pendula).</title>
        <authorList>
            <person name="Shi H."/>
            <person name="Ambika Manirajan B."/>
            <person name="Ratering S."/>
            <person name="Geissler-Plaum R."/>
            <person name="Schnell S."/>
        </authorList>
    </citation>
    <scope>NUCLEOTIDE SEQUENCE</scope>
    <source>
        <strain evidence="4">Bb-Pol-6</strain>
    </source>
</reference>
<dbReference type="Proteomes" id="UP001082899">
    <property type="component" value="Unassembled WGS sequence"/>
</dbReference>
<name>A0ABT3ZGZ7_9BURK</name>
<evidence type="ECO:0000259" key="3">
    <source>
        <dbReference type="PROSITE" id="PS50110"/>
    </source>
</evidence>
<dbReference type="Gene3D" id="3.40.50.2300">
    <property type="match status" value="1"/>
</dbReference>
<keyword evidence="1 2" id="KW-0597">Phosphoprotein</keyword>
<dbReference type="SMART" id="SM00448">
    <property type="entry name" value="REC"/>
    <property type="match status" value="1"/>
</dbReference>
<proteinExistence type="predicted"/>
<sequence length="125" mass="13354">MGKTIMIVDDSASVRQVVGIALKGAGYEVLEGSDGADALAKLNRLAGKRVHLIISDVNMPNMDGISFVKAVKQLPLFKFVPIIMLTTESQEARKLEGQAAGAKAWVVKPFVPERLLGAVQKLVAP</sequence>
<dbReference type="PROSITE" id="PS50110">
    <property type="entry name" value="RESPONSE_REGULATORY"/>
    <property type="match status" value="1"/>
</dbReference>
<dbReference type="CDD" id="cd17562">
    <property type="entry name" value="REC_CheY4-like"/>
    <property type="match status" value="1"/>
</dbReference>
<dbReference type="SUPFAM" id="SSF52172">
    <property type="entry name" value="CheY-like"/>
    <property type="match status" value="1"/>
</dbReference>
<protein>
    <submittedName>
        <fullName evidence="4">Response regulator</fullName>
    </submittedName>
</protein>
<dbReference type="PANTHER" id="PTHR44591:SF25">
    <property type="entry name" value="CHEMOTAXIS TWO-COMPONENT RESPONSE REGULATOR"/>
    <property type="match status" value="1"/>
</dbReference>
<evidence type="ECO:0000256" key="1">
    <source>
        <dbReference type="ARBA" id="ARBA00022553"/>
    </source>
</evidence>
<organism evidence="4 5">
    <name type="scientific">Robbsia betulipollinis</name>
    <dbReference type="NCBI Taxonomy" id="2981849"/>
    <lineage>
        <taxon>Bacteria</taxon>
        <taxon>Pseudomonadati</taxon>
        <taxon>Pseudomonadota</taxon>
        <taxon>Betaproteobacteria</taxon>
        <taxon>Burkholderiales</taxon>
        <taxon>Burkholderiaceae</taxon>
        <taxon>Robbsia</taxon>
    </lineage>
</organism>
<dbReference type="Pfam" id="PF00072">
    <property type="entry name" value="Response_reg"/>
    <property type="match status" value="1"/>
</dbReference>
<dbReference type="EMBL" id="JAPMXC010000001">
    <property type="protein sequence ID" value="MCY0385737.1"/>
    <property type="molecule type" value="Genomic_DNA"/>
</dbReference>
<dbReference type="InterPro" id="IPR011006">
    <property type="entry name" value="CheY-like_superfamily"/>
</dbReference>
<dbReference type="RefSeq" id="WP_267844859.1">
    <property type="nucleotide sequence ID" value="NZ_JAPMXC010000001.1"/>
</dbReference>
<dbReference type="InterPro" id="IPR050595">
    <property type="entry name" value="Bact_response_regulator"/>
</dbReference>
<gene>
    <name evidence="4" type="ORF">OVY01_00470</name>
</gene>
<evidence type="ECO:0000313" key="5">
    <source>
        <dbReference type="Proteomes" id="UP001082899"/>
    </source>
</evidence>
<feature type="modified residue" description="4-aspartylphosphate" evidence="2">
    <location>
        <position position="56"/>
    </location>
</feature>
<keyword evidence="5" id="KW-1185">Reference proteome</keyword>
<accession>A0ABT3ZGZ7</accession>
<evidence type="ECO:0000256" key="2">
    <source>
        <dbReference type="PROSITE-ProRule" id="PRU00169"/>
    </source>
</evidence>
<dbReference type="InterPro" id="IPR001789">
    <property type="entry name" value="Sig_transdc_resp-reg_receiver"/>
</dbReference>
<evidence type="ECO:0000313" key="4">
    <source>
        <dbReference type="EMBL" id="MCY0385737.1"/>
    </source>
</evidence>
<dbReference type="PANTHER" id="PTHR44591">
    <property type="entry name" value="STRESS RESPONSE REGULATOR PROTEIN 1"/>
    <property type="match status" value="1"/>
</dbReference>